<proteinExistence type="predicted"/>
<dbReference type="EMBL" id="PFCO01000003">
    <property type="protein sequence ID" value="PIR69675.1"/>
    <property type="molecule type" value="Genomic_DNA"/>
</dbReference>
<dbReference type="Proteomes" id="UP000231503">
    <property type="component" value="Unassembled WGS sequence"/>
</dbReference>
<reference evidence="2" key="1">
    <citation type="submission" date="2017-09" db="EMBL/GenBank/DDBJ databases">
        <title>Depth-based differentiation of microbial function through sediment-hosted aquifers and enrichment of novel symbionts in the deep terrestrial subsurface.</title>
        <authorList>
            <person name="Probst A.J."/>
            <person name="Ladd B."/>
            <person name="Jarett J.K."/>
            <person name="Geller-Mcgrath D.E."/>
            <person name="Sieber C.M.K."/>
            <person name="Emerson J.B."/>
            <person name="Anantharaman K."/>
            <person name="Thomas B.C."/>
            <person name="Malmstrom R."/>
            <person name="Stieglmeier M."/>
            <person name="Klingl A."/>
            <person name="Woyke T."/>
            <person name="Ryan C.M."/>
            <person name="Banfield J.F."/>
        </authorList>
    </citation>
    <scope>NUCLEOTIDE SEQUENCE [LARGE SCALE GENOMIC DNA]</scope>
</reference>
<name>A0A2H0TFU2_9BACT</name>
<sequence>MEMEIVILILGWALGLLSVVLSDFYRDWRENKIARPALLEELHELRQRLVHHVFLIQHKHGTVDHKFIKWAHSALTQYKGANINSTESLINNLTTLLNLSKEEVDAIAQATKQQKDPRRQTGLRKHSLPMLETNMETVRKFNPILRGKILEIKTRVDFLNELIDETRYYFKLSFESGITPENYQIANQNLIETSMFYAARAKNIVDLIGEIPEK</sequence>
<protein>
    <submittedName>
        <fullName evidence="1">Uncharacterized protein</fullName>
    </submittedName>
</protein>
<organism evidence="1 2">
    <name type="scientific">Candidatus Niyogibacteria bacterium CG10_big_fil_rev_8_21_14_0_10_46_36</name>
    <dbReference type="NCBI Taxonomy" id="1974726"/>
    <lineage>
        <taxon>Bacteria</taxon>
        <taxon>Candidatus Niyogiibacteriota</taxon>
    </lineage>
</organism>
<gene>
    <name evidence="1" type="ORF">COU47_01110</name>
</gene>
<dbReference type="AlphaFoldDB" id="A0A2H0TFU2"/>
<comment type="caution">
    <text evidence="1">The sequence shown here is derived from an EMBL/GenBank/DDBJ whole genome shotgun (WGS) entry which is preliminary data.</text>
</comment>
<accession>A0A2H0TFU2</accession>
<evidence type="ECO:0000313" key="2">
    <source>
        <dbReference type="Proteomes" id="UP000231503"/>
    </source>
</evidence>
<evidence type="ECO:0000313" key="1">
    <source>
        <dbReference type="EMBL" id="PIR69675.1"/>
    </source>
</evidence>